<reference evidence="2 3" key="1">
    <citation type="submission" date="2023-03" db="EMBL/GenBank/DDBJ databases">
        <title>High recombination rates correlate with genetic variation in Cardiocondyla obscurior ants.</title>
        <authorList>
            <person name="Errbii M."/>
        </authorList>
    </citation>
    <scope>NUCLEOTIDE SEQUENCE [LARGE SCALE GENOMIC DNA]</scope>
    <source>
        <strain evidence="2">Alpha-2009</strain>
        <tissue evidence="2">Whole body</tissue>
    </source>
</reference>
<gene>
    <name evidence="2" type="ORF">PUN28_019500</name>
</gene>
<evidence type="ECO:0000313" key="3">
    <source>
        <dbReference type="Proteomes" id="UP001430953"/>
    </source>
</evidence>
<organism evidence="2 3">
    <name type="scientific">Cardiocondyla obscurior</name>
    <dbReference type="NCBI Taxonomy" id="286306"/>
    <lineage>
        <taxon>Eukaryota</taxon>
        <taxon>Metazoa</taxon>
        <taxon>Ecdysozoa</taxon>
        <taxon>Arthropoda</taxon>
        <taxon>Hexapoda</taxon>
        <taxon>Insecta</taxon>
        <taxon>Pterygota</taxon>
        <taxon>Neoptera</taxon>
        <taxon>Endopterygota</taxon>
        <taxon>Hymenoptera</taxon>
        <taxon>Apocrita</taxon>
        <taxon>Aculeata</taxon>
        <taxon>Formicoidea</taxon>
        <taxon>Formicidae</taxon>
        <taxon>Myrmicinae</taxon>
        <taxon>Cardiocondyla</taxon>
    </lineage>
</organism>
<evidence type="ECO:0000313" key="2">
    <source>
        <dbReference type="EMBL" id="KAL0100075.1"/>
    </source>
</evidence>
<protein>
    <submittedName>
        <fullName evidence="2">Uncharacterized protein</fullName>
    </submittedName>
</protein>
<name>A0AAW2EAQ6_9HYME</name>
<accession>A0AAW2EAQ6</accession>
<dbReference type="AlphaFoldDB" id="A0AAW2EAQ6"/>
<dbReference type="Proteomes" id="UP001430953">
    <property type="component" value="Unassembled WGS sequence"/>
</dbReference>
<comment type="caution">
    <text evidence="2">The sequence shown here is derived from an EMBL/GenBank/DDBJ whole genome shotgun (WGS) entry which is preliminary data.</text>
</comment>
<sequence>MRAENHVFLFFSERFFASNDVDDTVKGLAGFSVDPAHPRTESDFERSAGRYRRSVRARCRRRWSPHERENTNTPCQSNGTCSVIPASGSGPG</sequence>
<feature type="region of interest" description="Disordered" evidence="1">
    <location>
        <begin position="64"/>
        <end position="92"/>
    </location>
</feature>
<keyword evidence="3" id="KW-1185">Reference proteome</keyword>
<proteinExistence type="predicted"/>
<evidence type="ECO:0000256" key="1">
    <source>
        <dbReference type="SAM" id="MobiDB-lite"/>
    </source>
</evidence>
<dbReference type="EMBL" id="JADYXP020000026">
    <property type="protein sequence ID" value="KAL0100075.1"/>
    <property type="molecule type" value="Genomic_DNA"/>
</dbReference>
<feature type="compositionally biased region" description="Polar residues" evidence="1">
    <location>
        <begin position="71"/>
        <end position="81"/>
    </location>
</feature>